<keyword evidence="4" id="KW-0808">Transferase</keyword>
<keyword evidence="10" id="KW-0902">Two-component regulatory system</keyword>
<proteinExistence type="predicted"/>
<keyword evidence="11" id="KW-0472">Membrane</keyword>
<dbReference type="InterPro" id="IPR033479">
    <property type="entry name" value="dCache_1"/>
</dbReference>
<dbReference type="GO" id="GO:0046983">
    <property type="term" value="F:protein dimerization activity"/>
    <property type="evidence" value="ECO:0007669"/>
    <property type="project" value="InterPro"/>
</dbReference>
<dbReference type="SMART" id="SM00086">
    <property type="entry name" value="PAC"/>
    <property type="match status" value="1"/>
</dbReference>
<dbReference type="Gene3D" id="3.30.450.20">
    <property type="entry name" value="PAS domain"/>
    <property type="match status" value="3"/>
</dbReference>
<dbReference type="CDD" id="cd12914">
    <property type="entry name" value="PDC1_DGC_like"/>
    <property type="match status" value="1"/>
</dbReference>
<dbReference type="Gene3D" id="1.20.5.1930">
    <property type="match status" value="1"/>
</dbReference>
<evidence type="ECO:0000256" key="9">
    <source>
        <dbReference type="ARBA" id="ARBA00022989"/>
    </source>
</evidence>
<keyword evidence="5" id="KW-0812">Transmembrane</keyword>
<dbReference type="Pfam" id="PF07730">
    <property type="entry name" value="HisKA_3"/>
    <property type="match status" value="1"/>
</dbReference>
<evidence type="ECO:0000256" key="3">
    <source>
        <dbReference type="ARBA" id="ARBA00022553"/>
    </source>
</evidence>
<dbReference type="EMBL" id="JACNIG010000374">
    <property type="protein sequence ID" value="MBC8434049.1"/>
    <property type="molecule type" value="Genomic_DNA"/>
</dbReference>
<evidence type="ECO:0000259" key="13">
    <source>
        <dbReference type="PROSITE" id="PS50113"/>
    </source>
</evidence>
<evidence type="ECO:0000259" key="12">
    <source>
        <dbReference type="PROSITE" id="PS50112"/>
    </source>
</evidence>
<keyword evidence="9" id="KW-1133">Transmembrane helix</keyword>
<evidence type="ECO:0000256" key="2">
    <source>
        <dbReference type="ARBA" id="ARBA00022475"/>
    </source>
</evidence>
<dbReference type="Pfam" id="PF02518">
    <property type="entry name" value="HATPase_c"/>
    <property type="match status" value="1"/>
</dbReference>
<gene>
    <name evidence="14" type="ORF">H8D96_19235</name>
</gene>
<dbReference type="Pfam" id="PF13426">
    <property type="entry name" value="PAS_9"/>
    <property type="match status" value="1"/>
</dbReference>
<evidence type="ECO:0000256" key="4">
    <source>
        <dbReference type="ARBA" id="ARBA00022679"/>
    </source>
</evidence>
<dbReference type="InterPro" id="IPR035965">
    <property type="entry name" value="PAS-like_dom_sf"/>
</dbReference>
<dbReference type="InterPro" id="IPR003594">
    <property type="entry name" value="HATPase_dom"/>
</dbReference>
<evidence type="ECO:0000313" key="15">
    <source>
        <dbReference type="Proteomes" id="UP000605201"/>
    </source>
</evidence>
<keyword evidence="8" id="KW-0067">ATP-binding</keyword>
<dbReference type="SMART" id="SM00387">
    <property type="entry name" value="HATPase_c"/>
    <property type="match status" value="1"/>
</dbReference>
<dbReference type="InterPro" id="IPR000700">
    <property type="entry name" value="PAS-assoc_C"/>
</dbReference>
<evidence type="ECO:0000256" key="10">
    <source>
        <dbReference type="ARBA" id="ARBA00023012"/>
    </source>
</evidence>
<dbReference type="GO" id="GO:0005886">
    <property type="term" value="C:plasma membrane"/>
    <property type="evidence" value="ECO:0007669"/>
    <property type="project" value="UniProtKB-SubCell"/>
</dbReference>
<dbReference type="CDD" id="cd16917">
    <property type="entry name" value="HATPase_UhpB-NarQ-NarX-like"/>
    <property type="match status" value="1"/>
</dbReference>
<dbReference type="PROSITE" id="PS50113">
    <property type="entry name" value="PAC"/>
    <property type="match status" value="1"/>
</dbReference>
<evidence type="ECO:0000256" key="1">
    <source>
        <dbReference type="ARBA" id="ARBA00004651"/>
    </source>
</evidence>
<comment type="caution">
    <text evidence="14">The sequence shown here is derived from an EMBL/GenBank/DDBJ whole genome shotgun (WGS) entry which is preliminary data.</text>
</comment>
<evidence type="ECO:0000256" key="7">
    <source>
        <dbReference type="ARBA" id="ARBA00022777"/>
    </source>
</evidence>
<evidence type="ECO:0000256" key="11">
    <source>
        <dbReference type="ARBA" id="ARBA00023136"/>
    </source>
</evidence>
<evidence type="ECO:0000256" key="6">
    <source>
        <dbReference type="ARBA" id="ARBA00022741"/>
    </source>
</evidence>
<dbReference type="InterPro" id="IPR011712">
    <property type="entry name" value="Sig_transdc_His_kin_sub3_dim/P"/>
</dbReference>
<organism evidence="14 15">
    <name type="scientific">Candidatus Desulfatibia vada</name>
    <dbReference type="NCBI Taxonomy" id="2841696"/>
    <lineage>
        <taxon>Bacteria</taxon>
        <taxon>Pseudomonadati</taxon>
        <taxon>Thermodesulfobacteriota</taxon>
        <taxon>Desulfobacteria</taxon>
        <taxon>Desulfobacterales</taxon>
        <taxon>Desulfobacterales incertae sedis</taxon>
        <taxon>Candidatus Desulfatibia</taxon>
    </lineage>
</organism>
<feature type="domain" description="PAS" evidence="12">
    <location>
        <begin position="337"/>
        <end position="408"/>
    </location>
</feature>
<keyword evidence="6" id="KW-0547">Nucleotide-binding</keyword>
<evidence type="ECO:0000313" key="14">
    <source>
        <dbReference type="EMBL" id="MBC8434049.1"/>
    </source>
</evidence>
<dbReference type="GO" id="GO:0005524">
    <property type="term" value="F:ATP binding"/>
    <property type="evidence" value="ECO:0007669"/>
    <property type="project" value="UniProtKB-KW"/>
</dbReference>
<comment type="subcellular location">
    <subcellularLocation>
        <location evidence="1">Cell membrane</location>
        <topology evidence="1">Multi-pass membrane protein</topology>
    </subcellularLocation>
</comment>
<dbReference type="InterPro" id="IPR001610">
    <property type="entry name" value="PAC"/>
</dbReference>
<dbReference type="Gene3D" id="3.30.565.10">
    <property type="entry name" value="Histidine kinase-like ATPase, C-terminal domain"/>
    <property type="match status" value="1"/>
</dbReference>
<name>A0A8J6P1I6_9BACT</name>
<dbReference type="Pfam" id="PF02743">
    <property type="entry name" value="dCache_1"/>
    <property type="match status" value="1"/>
</dbReference>
<dbReference type="GO" id="GO:0000155">
    <property type="term" value="F:phosphorelay sensor kinase activity"/>
    <property type="evidence" value="ECO:0007669"/>
    <property type="project" value="InterPro"/>
</dbReference>
<feature type="domain" description="PAC" evidence="13">
    <location>
        <begin position="411"/>
        <end position="463"/>
    </location>
</feature>
<dbReference type="PROSITE" id="PS50112">
    <property type="entry name" value="PAS"/>
    <property type="match status" value="1"/>
</dbReference>
<keyword evidence="7" id="KW-0418">Kinase</keyword>
<protein>
    <submittedName>
        <fullName evidence="14">PAS domain S-box protein</fullName>
    </submittedName>
</protein>
<dbReference type="NCBIfam" id="TIGR00229">
    <property type="entry name" value="sensory_box"/>
    <property type="match status" value="1"/>
</dbReference>
<evidence type="ECO:0000256" key="8">
    <source>
        <dbReference type="ARBA" id="ARBA00022840"/>
    </source>
</evidence>
<dbReference type="Proteomes" id="UP000605201">
    <property type="component" value="Unassembled WGS sequence"/>
</dbReference>
<reference evidence="14 15" key="1">
    <citation type="submission" date="2020-08" db="EMBL/GenBank/DDBJ databases">
        <title>Bridging the membrane lipid divide: bacteria of the FCB group superphylum have the potential to synthesize archaeal ether lipids.</title>
        <authorList>
            <person name="Villanueva L."/>
            <person name="Von Meijenfeldt F.A.B."/>
            <person name="Westbye A.B."/>
            <person name="Yadav S."/>
            <person name="Hopmans E.C."/>
            <person name="Dutilh B.E."/>
            <person name="Sinninghe Damste J.S."/>
        </authorList>
    </citation>
    <scope>NUCLEOTIDE SEQUENCE [LARGE SCALE GENOMIC DNA]</scope>
    <source>
        <strain evidence="14">NIOZ-UU17</strain>
    </source>
</reference>
<dbReference type="SUPFAM" id="SSF55785">
    <property type="entry name" value="PYP-like sensor domain (PAS domain)"/>
    <property type="match status" value="1"/>
</dbReference>
<dbReference type="SUPFAM" id="SSF55874">
    <property type="entry name" value="ATPase domain of HSP90 chaperone/DNA topoisomerase II/histidine kinase"/>
    <property type="match status" value="1"/>
</dbReference>
<dbReference type="InterPro" id="IPR036890">
    <property type="entry name" value="HATPase_C_sf"/>
</dbReference>
<dbReference type="SUPFAM" id="SSF103190">
    <property type="entry name" value="Sensory domain-like"/>
    <property type="match status" value="1"/>
</dbReference>
<keyword evidence="2" id="KW-1003">Cell membrane</keyword>
<evidence type="ECO:0000256" key="5">
    <source>
        <dbReference type="ARBA" id="ARBA00022692"/>
    </source>
</evidence>
<accession>A0A8J6P1I6</accession>
<dbReference type="InterPro" id="IPR050482">
    <property type="entry name" value="Sensor_HK_TwoCompSys"/>
</dbReference>
<dbReference type="CDD" id="cd00130">
    <property type="entry name" value="PAS"/>
    <property type="match status" value="1"/>
</dbReference>
<dbReference type="PANTHER" id="PTHR24421">
    <property type="entry name" value="NITRATE/NITRITE SENSOR PROTEIN NARX-RELATED"/>
    <property type="match status" value="1"/>
</dbReference>
<dbReference type="InterPro" id="IPR029151">
    <property type="entry name" value="Sensor-like_sf"/>
</dbReference>
<sequence length="711" mass="79115">MKLRVILRLLSLLAFLSAATGGYFYYSSLQQSAFQEAERQAITHAEMIKKNLASFLSENIRPVKALAGMQDFQAPLIKPDDDTLEKANAMLDHFKAALDVNVCYLMDAFGNTIASSNRKAPDSFVGKNFSFRPYFQEAIQGTPSTYLALGTTSGKRGAYYSHPVYEKGRGAPMGIVVIKASIELIEKELTSAAGEIVLVTDPAGVVFISSRKEWLYHVLRKLSSEETSQVAQSLQFGKGPWQWIGLDIKENKYAQDLSGNKYLMRRLKLYNYPGWDLIHLYNLKAVSKIISGPLIKITGPIVPALCILVGLAVFLLYRKASDEILKRKTFENALQESEERYRSIYHNTPAMLHSIDTKGRLISVSDNWLEVLGYSRQEVIGQKLTGFFAPDSRRLAETVVMPEFFKTGICKDIPYKFLKQKGETIDVLLSAIGDRDDKGNIVRSLAVSIDVTERNKAIEALKLAKEELGRYSKDLELQVEERTKEITSILNQLRLLSGSIMVNQEKERSAIARELHDELGQVLTALRMDAVWLSNRLKATDNRAAERTLTMCSLIDKTIEEVRNMAIRLRPGVLDDLGLVDALEWHTSDFERRTGITCVFEHLNVPSINDTVATAAYRITQEALTNVARHAFASHAKVVLRSEEGLLTLVAIDDGKGFDTSRLSETEALGVAGMRERAGLVGGVLEVQSQPGKGTRVNFIVPVDGQAGVVQ</sequence>
<keyword evidence="3" id="KW-0597">Phosphoprotein</keyword>
<dbReference type="InterPro" id="IPR000014">
    <property type="entry name" value="PAS"/>
</dbReference>
<dbReference type="SMART" id="SM00091">
    <property type="entry name" value="PAS"/>
    <property type="match status" value="1"/>
</dbReference>
<dbReference type="AlphaFoldDB" id="A0A8J6P1I6"/>
<dbReference type="PANTHER" id="PTHR24421:SF58">
    <property type="entry name" value="SIGNAL TRANSDUCTION HISTIDINE-PROTEIN KINASE_PHOSPHATASE UHPB"/>
    <property type="match status" value="1"/>
</dbReference>